<dbReference type="Pfam" id="PF10601">
    <property type="entry name" value="zf-LITAF-like"/>
    <property type="match status" value="1"/>
</dbReference>
<accession>A0AAU9K4V5</accession>
<dbReference type="EMBL" id="CAJZBQ010000054">
    <property type="protein sequence ID" value="CAG9332211.1"/>
    <property type="molecule type" value="Genomic_DNA"/>
</dbReference>
<dbReference type="Proteomes" id="UP001162131">
    <property type="component" value="Unassembled WGS sequence"/>
</dbReference>
<feature type="domain" description="LITAF" evidence="2">
    <location>
        <begin position="157"/>
        <end position="236"/>
    </location>
</feature>
<keyword evidence="1" id="KW-0812">Transmembrane</keyword>
<name>A0AAU9K4V5_9CILI</name>
<organism evidence="3 4">
    <name type="scientific">Blepharisma stoltei</name>
    <dbReference type="NCBI Taxonomy" id="1481888"/>
    <lineage>
        <taxon>Eukaryota</taxon>
        <taxon>Sar</taxon>
        <taxon>Alveolata</taxon>
        <taxon>Ciliophora</taxon>
        <taxon>Postciliodesmatophora</taxon>
        <taxon>Heterotrichea</taxon>
        <taxon>Heterotrichida</taxon>
        <taxon>Blepharismidae</taxon>
        <taxon>Blepharisma</taxon>
    </lineage>
</organism>
<evidence type="ECO:0000313" key="4">
    <source>
        <dbReference type="Proteomes" id="UP001162131"/>
    </source>
</evidence>
<keyword evidence="1" id="KW-0472">Membrane</keyword>
<evidence type="ECO:0000259" key="2">
    <source>
        <dbReference type="PROSITE" id="PS51837"/>
    </source>
</evidence>
<keyword evidence="4" id="KW-1185">Reference proteome</keyword>
<reference evidence="3" key="1">
    <citation type="submission" date="2021-09" db="EMBL/GenBank/DDBJ databases">
        <authorList>
            <consortium name="AG Swart"/>
            <person name="Singh M."/>
            <person name="Singh A."/>
            <person name="Seah K."/>
            <person name="Emmerich C."/>
        </authorList>
    </citation>
    <scope>NUCLEOTIDE SEQUENCE</scope>
    <source>
        <strain evidence="3">ATCC30299</strain>
    </source>
</reference>
<sequence>MLKKENQIYDKLEVPPSSAQFIKVKDYKTNDSSSNSLDFTLAPTACNSPLNKSNLSQNHLNLPFEMQASYDGNSSTARNSTNTPLITTSRQGISTRPSLSFLSSDLSVRISEKLRKLREEFENFDISFNKPDNAIDIRIPEEFPESLSKLPIQAIPMDYNDPYEIDLQSSVPQLKWCAYCQAERTSEIEYVNTSKTFWSSVAVFLAGGVFGCFMVPYMMNSCKGRKLRCNKCKHNF</sequence>
<protein>
    <recommendedName>
        <fullName evidence="2">LITAF domain-containing protein</fullName>
    </recommendedName>
</protein>
<dbReference type="AlphaFoldDB" id="A0AAU9K4V5"/>
<keyword evidence="1" id="KW-1133">Transmembrane helix</keyword>
<dbReference type="PROSITE" id="PS51837">
    <property type="entry name" value="LITAF"/>
    <property type="match status" value="1"/>
</dbReference>
<proteinExistence type="predicted"/>
<dbReference type="InterPro" id="IPR006629">
    <property type="entry name" value="LITAF"/>
</dbReference>
<feature type="transmembrane region" description="Helical" evidence="1">
    <location>
        <begin position="197"/>
        <end position="218"/>
    </location>
</feature>
<evidence type="ECO:0000313" key="3">
    <source>
        <dbReference type="EMBL" id="CAG9332211.1"/>
    </source>
</evidence>
<evidence type="ECO:0000256" key="1">
    <source>
        <dbReference type="SAM" id="Phobius"/>
    </source>
</evidence>
<gene>
    <name evidence="3" type="ORF">BSTOLATCC_MIC55663</name>
</gene>
<comment type="caution">
    <text evidence="3">The sequence shown here is derived from an EMBL/GenBank/DDBJ whole genome shotgun (WGS) entry which is preliminary data.</text>
</comment>
<dbReference type="SMART" id="SM00714">
    <property type="entry name" value="LITAF"/>
    <property type="match status" value="1"/>
</dbReference>